<dbReference type="Proteomes" id="UP001229244">
    <property type="component" value="Unassembled WGS sequence"/>
</dbReference>
<feature type="binding site" description="covalent" evidence="10">
    <location>
        <position position="310"/>
    </location>
    <ligand>
        <name>heme</name>
        <dbReference type="ChEBI" id="CHEBI:30413"/>
        <label>4</label>
    </ligand>
</feature>
<dbReference type="Pfam" id="PF02276">
    <property type="entry name" value="CytoC_RC"/>
    <property type="match status" value="1"/>
</dbReference>
<feature type="binding site" description="axial binding residue" evidence="11">
    <location>
        <position position="131"/>
    </location>
    <ligand>
        <name>heme</name>
        <dbReference type="ChEBI" id="CHEBI:30413"/>
        <label>2</label>
    </ligand>
    <ligandPart>
        <name>Fe</name>
        <dbReference type="ChEBI" id="CHEBI:18248"/>
    </ligandPart>
</feature>
<feature type="binding site" description="covalent" evidence="10">
    <location>
        <position position="111"/>
    </location>
    <ligand>
        <name>heme</name>
        <dbReference type="ChEBI" id="CHEBI:30413"/>
        <label>1</label>
    </ligand>
</feature>
<evidence type="ECO:0000256" key="10">
    <source>
        <dbReference type="PIRSR" id="PIRSR000017-1"/>
    </source>
</evidence>
<gene>
    <name evidence="13" type="ORF">J2S73_001930</name>
</gene>
<feature type="binding site" description="covalent" evidence="10">
    <location>
        <position position="156"/>
    </location>
    <ligand>
        <name>heme</name>
        <dbReference type="ChEBI" id="CHEBI:30413"/>
        <label>2</label>
    </ligand>
</feature>
<feature type="binding site" description="axial binding residue" evidence="11">
    <location>
        <position position="314"/>
    </location>
    <ligand>
        <name>heme</name>
        <dbReference type="ChEBI" id="CHEBI:30413"/>
        <label>4</label>
    </ligand>
    <ligandPart>
        <name>Fe</name>
        <dbReference type="ChEBI" id="CHEBI:18248"/>
    </ligandPart>
</feature>
<comment type="caution">
    <text evidence="13">The sequence shown here is derived from an EMBL/GenBank/DDBJ whole genome shotgun (WGS) entry which is preliminary data.</text>
</comment>
<dbReference type="InterPro" id="IPR023119">
    <property type="entry name" value="Multihaem_cyt_PRC_cyt_su-like"/>
</dbReference>
<feature type="binding site" description="covalent" evidence="10">
    <location>
        <position position="250"/>
    </location>
    <ligand>
        <name>heme</name>
        <dbReference type="ChEBI" id="CHEBI:30413"/>
        <label>3</label>
    </ligand>
</feature>
<evidence type="ECO:0000256" key="7">
    <source>
        <dbReference type="ARBA" id="ARBA00022982"/>
    </source>
</evidence>
<keyword evidence="7 9" id="KW-0249">Electron transport</keyword>
<dbReference type="GO" id="GO:0019684">
    <property type="term" value="P:photosynthesis, light reaction"/>
    <property type="evidence" value="ECO:0007669"/>
    <property type="project" value="InterPro"/>
</dbReference>
<dbReference type="GO" id="GO:0009055">
    <property type="term" value="F:electron transfer activity"/>
    <property type="evidence" value="ECO:0007669"/>
    <property type="project" value="InterPro"/>
</dbReference>
<feature type="binding site" description="covalent" evidence="10">
    <location>
        <position position="108"/>
    </location>
    <ligand>
        <name>heme</name>
        <dbReference type="ChEBI" id="CHEBI:30413"/>
        <label>1</label>
    </ligand>
</feature>
<feature type="region of interest" description="Disordered" evidence="12">
    <location>
        <begin position="333"/>
        <end position="379"/>
    </location>
</feature>
<dbReference type="GO" id="GO:0020037">
    <property type="term" value="F:heme binding"/>
    <property type="evidence" value="ECO:0007669"/>
    <property type="project" value="InterPro"/>
</dbReference>
<dbReference type="GO" id="GO:0005506">
    <property type="term" value="F:iron ion binding"/>
    <property type="evidence" value="ECO:0007669"/>
    <property type="project" value="InterPro"/>
</dbReference>
<dbReference type="RefSeq" id="WP_306885303.1">
    <property type="nucleotide sequence ID" value="NZ_JAUSUL010000002.1"/>
</dbReference>
<dbReference type="AlphaFoldDB" id="A0AAE3VNS9"/>
<keyword evidence="14" id="KW-1185">Reference proteome</keyword>
<feature type="binding site" description="covalent" evidence="10">
    <location>
        <position position="313"/>
    </location>
    <ligand>
        <name>heme</name>
        <dbReference type="ChEBI" id="CHEBI:30413"/>
        <label>4</label>
    </ligand>
</feature>
<feature type="compositionally biased region" description="Polar residues" evidence="12">
    <location>
        <begin position="335"/>
        <end position="351"/>
    </location>
</feature>
<evidence type="ECO:0000256" key="2">
    <source>
        <dbReference type="ARBA" id="ARBA00015978"/>
    </source>
</evidence>
<dbReference type="InterPro" id="IPR036280">
    <property type="entry name" value="Multihaem_cyt_sf"/>
</dbReference>
<evidence type="ECO:0000256" key="8">
    <source>
        <dbReference type="ARBA" id="ARBA00023004"/>
    </source>
</evidence>
<feature type="compositionally biased region" description="Low complexity" evidence="12">
    <location>
        <begin position="353"/>
        <end position="379"/>
    </location>
</feature>
<dbReference type="CDD" id="cd09224">
    <property type="entry name" value="CytoC_RC"/>
    <property type="match status" value="1"/>
</dbReference>
<evidence type="ECO:0000256" key="11">
    <source>
        <dbReference type="PIRSR" id="PIRSR000017-2"/>
    </source>
</evidence>
<sequence length="379" mass="40756">MKLALALVGVVFGTLLFIAMMLTWERPPMDAVQLGYRGTGMDQIINPRTAERVVAENQAPEPQPEMPAEGQTAGEVYENVQVLGDLPDPQFIRLMTAITEWVSPEESCGYCHNYENLASDEKYPKVVARRMLQMNMHINTAFTDHVAQTGVTCYTCHRGQPVPSEVWFTDPGPRQAGGMAALRQGQNLASDSVGDTSLPYDPLTDLIGYAQEIRVVSNTALPQGQDTSIQATEKTYGLMMHMSNALGVNCTFCHNSQSFSSWTNSTPQRVTAFHGIQMVRNIDQEYLESLKGILPDNRLGPTGDVPMVSCATCHRGQSKPLNGVSMLKDYPSLAASPSTTADNSSGSSMTQEAPASDTAGGGAASSPSSAPADETSPAN</sequence>
<feature type="binding site" description="axial binding residue" evidence="11">
    <location>
        <position position="254"/>
    </location>
    <ligand>
        <name>heme</name>
        <dbReference type="ChEBI" id="CHEBI:30413"/>
        <label>3</label>
    </ligand>
    <ligandPart>
        <name>Fe</name>
        <dbReference type="ChEBI" id="CHEBI:18248"/>
    </ligandPart>
</feature>
<evidence type="ECO:0000256" key="12">
    <source>
        <dbReference type="SAM" id="MobiDB-lite"/>
    </source>
</evidence>
<feature type="binding site" description="axial binding residue" evidence="11">
    <location>
        <position position="95"/>
    </location>
    <ligand>
        <name>heme</name>
        <dbReference type="ChEBI" id="CHEBI:30413"/>
        <label>1</label>
    </ligand>
    <ligandPart>
        <name>Fe</name>
        <dbReference type="ChEBI" id="CHEBI:18248"/>
    </ligandPart>
</feature>
<keyword evidence="4 9" id="KW-0602">Photosynthesis</keyword>
<name>A0AAE3VNS9_9HYPH</name>
<evidence type="ECO:0000256" key="5">
    <source>
        <dbReference type="ARBA" id="ARBA00022617"/>
    </source>
</evidence>
<keyword evidence="3 9" id="KW-0813">Transport</keyword>
<evidence type="ECO:0000256" key="6">
    <source>
        <dbReference type="ARBA" id="ARBA00022723"/>
    </source>
</evidence>
<feature type="binding site" description="covalent" evidence="10">
    <location>
        <position position="153"/>
    </location>
    <ligand>
        <name>heme</name>
        <dbReference type="ChEBI" id="CHEBI:30413"/>
        <label>2</label>
    </ligand>
</feature>
<evidence type="ECO:0000256" key="9">
    <source>
        <dbReference type="PIRNR" id="PIRNR000017"/>
    </source>
</evidence>
<feature type="binding site" description="axial binding residue" evidence="11">
    <location>
        <position position="239"/>
    </location>
    <ligand>
        <name>heme</name>
        <dbReference type="ChEBI" id="CHEBI:30413"/>
        <label>3</label>
    </ligand>
    <ligandPart>
        <name>Fe</name>
        <dbReference type="ChEBI" id="CHEBI:18248"/>
    </ligandPart>
</feature>
<dbReference type="PIRSF" id="PIRSF000017">
    <property type="entry name" value="RC_cytochrome"/>
    <property type="match status" value="1"/>
</dbReference>
<feature type="binding site" description="axial binding residue" evidence="11">
    <location>
        <position position="157"/>
    </location>
    <ligand>
        <name>heme</name>
        <dbReference type="ChEBI" id="CHEBI:30413"/>
        <label>2</label>
    </ligand>
    <ligandPart>
        <name>Fe</name>
        <dbReference type="ChEBI" id="CHEBI:18248"/>
    </ligandPart>
</feature>
<keyword evidence="9" id="KW-0674">Reaction center</keyword>
<comment type="PTM">
    <text evidence="9 10">Binds 4 heme groups per subunit.</text>
</comment>
<comment type="function">
    <text evidence="1 9">The reaction center of purple bacteria contains a tightly bound cytochrome molecule which re-reduces the photo oxidized primary electron donor.</text>
</comment>
<keyword evidence="8 9" id="KW-0408">Iron</keyword>
<evidence type="ECO:0000313" key="13">
    <source>
        <dbReference type="EMBL" id="MDQ0315473.1"/>
    </source>
</evidence>
<organism evidence="13 14">
    <name type="scientific">Amorphus orientalis</name>
    <dbReference type="NCBI Taxonomy" id="649198"/>
    <lineage>
        <taxon>Bacteria</taxon>
        <taxon>Pseudomonadati</taxon>
        <taxon>Pseudomonadota</taxon>
        <taxon>Alphaproteobacteria</taxon>
        <taxon>Hyphomicrobiales</taxon>
        <taxon>Amorphaceae</taxon>
        <taxon>Amorphus</taxon>
    </lineage>
</organism>
<feature type="binding site" description="covalent" evidence="10">
    <location>
        <position position="253"/>
    </location>
    <ligand>
        <name>heme</name>
        <dbReference type="ChEBI" id="CHEBI:30413"/>
        <label>3</label>
    </ligand>
</feature>
<feature type="binding site" description="axial binding residue" evidence="11">
    <location>
        <position position="112"/>
    </location>
    <ligand>
        <name>heme</name>
        <dbReference type="ChEBI" id="CHEBI:30413"/>
        <label>1</label>
    </ligand>
    <ligandPart>
        <name>Fe</name>
        <dbReference type="ChEBI" id="CHEBI:18248"/>
    </ligandPart>
</feature>
<dbReference type="SUPFAM" id="SSF48695">
    <property type="entry name" value="Multiheme cytochromes"/>
    <property type="match status" value="1"/>
</dbReference>
<dbReference type="GO" id="GO:0030077">
    <property type="term" value="C:plasma membrane light-harvesting complex"/>
    <property type="evidence" value="ECO:0007669"/>
    <property type="project" value="InterPro"/>
</dbReference>
<keyword evidence="5 9" id="KW-0349">Heme</keyword>
<dbReference type="NCBIfam" id="NF040706">
    <property type="entry name" value="photo_cyt_PufC"/>
    <property type="match status" value="1"/>
</dbReference>
<protein>
    <recommendedName>
        <fullName evidence="2 9">Photosynthetic reaction center cytochrome c subunit</fullName>
    </recommendedName>
</protein>
<keyword evidence="6 9" id="KW-0479">Metal-binding</keyword>
<evidence type="ECO:0000256" key="3">
    <source>
        <dbReference type="ARBA" id="ARBA00022448"/>
    </source>
</evidence>
<dbReference type="EMBL" id="JAUSUL010000002">
    <property type="protein sequence ID" value="MDQ0315473.1"/>
    <property type="molecule type" value="Genomic_DNA"/>
</dbReference>
<accession>A0AAE3VNS9</accession>
<dbReference type="InterPro" id="IPR003158">
    <property type="entry name" value="Photosyn_RC_cyt_c-su"/>
</dbReference>
<evidence type="ECO:0000256" key="1">
    <source>
        <dbReference type="ARBA" id="ARBA00003196"/>
    </source>
</evidence>
<dbReference type="Gene3D" id="1.10.468.10">
    <property type="entry name" value="Photosynthetic Reaction Center, subunit C, domain 2"/>
    <property type="match status" value="2"/>
</dbReference>
<reference evidence="13" key="1">
    <citation type="submission" date="2023-07" db="EMBL/GenBank/DDBJ databases">
        <title>Genomic Encyclopedia of Type Strains, Phase IV (KMG-IV): sequencing the most valuable type-strain genomes for metagenomic binning, comparative biology and taxonomic classification.</title>
        <authorList>
            <person name="Goeker M."/>
        </authorList>
    </citation>
    <scope>NUCLEOTIDE SEQUENCE</scope>
    <source>
        <strain evidence="13">DSM 21202</strain>
    </source>
</reference>
<proteinExistence type="predicted"/>
<evidence type="ECO:0000313" key="14">
    <source>
        <dbReference type="Proteomes" id="UP001229244"/>
    </source>
</evidence>
<evidence type="ECO:0000256" key="4">
    <source>
        <dbReference type="ARBA" id="ARBA00022531"/>
    </source>
</evidence>
<feature type="binding site" description="axial binding residue" evidence="11">
    <location>
        <position position="145"/>
    </location>
    <ligand>
        <name>heme</name>
        <dbReference type="ChEBI" id="CHEBI:30413"/>
        <label>4</label>
    </ligand>
    <ligandPart>
        <name>Fe</name>
        <dbReference type="ChEBI" id="CHEBI:18248"/>
    </ligandPart>
</feature>